<dbReference type="GO" id="GO:0004222">
    <property type="term" value="F:metalloendopeptidase activity"/>
    <property type="evidence" value="ECO:0007669"/>
    <property type="project" value="InterPro"/>
</dbReference>
<evidence type="ECO:0000256" key="1">
    <source>
        <dbReference type="SAM" id="MobiDB-lite"/>
    </source>
</evidence>
<sequence>MTKNPDEPIDEARACSLSDGGQLASSASWPHDDETDDGYNDLLASIGRTEEQDQRIAVHEAGHAVAARLLGRQVGGVTINPAADGGFEGLCWGVGYTEAFAQGRGDASDVREALAPLMPEPGEDRRGVADIFGHVRDQCIEFLAGRAAERIVLDGEPIAPVDDLRQARELALLICSSESAIDTLIAHCDVAARDLLMPYGDVVMALSILLRVKRTLDGAEIDALISDVQARKARAIELARRADCKRRELSARTFLAEIKSRE</sequence>
<dbReference type="Proteomes" id="UP000544122">
    <property type="component" value="Unassembled WGS sequence"/>
</dbReference>
<organism evidence="2 3">
    <name type="scientific">Bradyrhizobium australiense</name>
    <dbReference type="NCBI Taxonomy" id="2721161"/>
    <lineage>
        <taxon>Bacteria</taxon>
        <taxon>Pseudomonadati</taxon>
        <taxon>Pseudomonadota</taxon>
        <taxon>Alphaproteobacteria</taxon>
        <taxon>Hyphomicrobiales</taxon>
        <taxon>Nitrobacteraceae</taxon>
        <taxon>Bradyrhizobium</taxon>
    </lineage>
</organism>
<dbReference type="GO" id="GO:0006508">
    <property type="term" value="P:proteolysis"/>
    <property type="evidence" value="ECO:0007669"/>
    <property type="project" value="InterPro"/>
</dbReference>
<accession>A0A7Y4GQW0</accession>
<feature type="compositionally biased region" description="Basic and acidic residues" evidence="1">
    <location>
        <begin position="1"/>
        <end position="13"/>
    </location>
</feature>
<dbReference type="AlphaFoldDB" id="A0A7Y4GQW0"/>
<gene>
    <name evidence="2" type="ORF">HCN58_12055</name>
</gene>
<dbReference type="SUPFAM" id="SSF140990">
    <property type="entry name" value="FtsH protease domain-like"/>
    <property type="match status" value="1"/>
</dbReference>
<dbReference type="GO" id="GO:0004176">
    <property type="term" value="F:ATP-dependent peptidase activity"/>
    <property type="evidence" value="ECO:0007669"/>
    <property type="project" value="InterPro"/>
</dbReference>
<evidence type="ECO:0008006" key="4">
    <source>
        <dbReference type="Google" id="ProtNLM"/>
    </source>
</evidence>
<reference evidence="2 3" key="1">
    <citation type="submission" date="2020-03" db="EMBL/GenBank/DDBJ databases">
        <title>Bradyrhizobium diversity isolated from nodules of Indigofera sp.</title>
        <authorList>
            <person name="Klepa M."/>
            <person name="Helene L."/>
            <person name="Hungria M."/>
        </authorList>
    </citation>
    <scope>NUCLEOTIDE SEQUENCE [LARGE SCALE GENOMIC DNA]</scope>
    <source>
        <strain evidence="2 3">WSM 1791</strain>
    </source>
</reference>
<protein>
    <recommendedName>
        <fullName evidence="4">Peptidase M41 domain-containing protein</fullName>
    </recommendedName>
</protein>
<dbReference type="Gene3D" id="1.20.58.760">
    <property type="entry name" value="Peptidase M41"/>
    <property type="match status" value="1"/>
</dbReference>
<proteinExistence type="predicted"/>
<dbReference type="EMBL" id="JAAVLX010000004">
    <property type="protein sequence ID" value="NOJ40323.1"/>
    <property type="molecule type" value="Genomic_DNA"/>
</dbReference>
<evidence type="ECO:0000313" key="3">
    <source>
        <dbReference type="Proteomes" id="UP000544122"/>
    </source>
</evidence>
<evidence type="ECO:0000313" key="2">
    <source>
        <dbReference type="EMBL" id="NOJ40323.1"/>
    </source>
</evidence>
<name>A0A7Y4GQW0_9BRAD</name>
<comment type="caution">
    <text evidence="2">The sequence shown here is derived from an EMBL/GenBank/DDBJ whole genome shotgun (WGS) entry which is preliminary data.</text>
</comment>
<dbReference type="GO" id="GO:0005524">
    <property type="term" value="F:ATP binding"/>
    <property type="evidence" value="ECO:0007669"/>
    <property type="project" value="InterPro"/>
</dbReference>
<dbReference type="InterPro" id="IPR037219">
    <property type="entry name" value="Peptidase_M41-like"/>
</dbReference>
<feature type="region of interest" description="Disordered" evidence="1">
    <location>
        <begin position="1"/>
        <end position="38"/>
    </location>
</feature>
<keyword evidence="3" id="KW-1185">Reference proteome</keyword>
<dbReference type="RefSeq" id="WP_171579608.1">
    <property type="nucleotide sequence ID" value="NZ_JAAVLX010000004.1"/>
</dbReference>